<evidence type="ECO:0000313" key="2">
    <source>
        <dbReference type="EMBL" id="OHA70217.1"/>
    </source>
</evidence>
<dbReference type="AlphaFoldDB" id="A0A1G2RBV9"/>
<accession>A0A1G2RBV9</accession>
<organism evidence="2 3">
    <name type="scientific">Candidatus Wildermuthbacteria bacterium RIFCSPHIGHO2_02_FULL_49_9</name>
    <dbReference type="NCBI Taxonomy" id="1802456"/>
    <lineage>
        <taxon>Bacteria</taxon>
        <taxon>Candidatus Wildermuthiibacteriota</taxon>
    </lineage>
</organism>
<dbReference type="InterPro" id="IPR012337">
    <property type="entry name" value="RNaseH-like_sf"/>
</dbReference>
<dbReference type="InterPro" id="IPR001584">
    <property type="entry name" value="Integrase_cat-core"/>
</dbReference>
<dbReference type="PANTHER" id="PTHR47515">
    <property type="entry name" value="LOW CALCIUM RESPONSE LOCUS PROTEIN T"/>
    <property type="match status" value="1"/>
</dbReference>
<dbReference type="Gene3D" id="3.30.420.10">
    <property type="entry name" value="Ribonuclease H-like superfamily/Ribonuclease H"/>
    <property type="match status" value="1"/>
</dbReference>
<evidence type="ECO:0000313" key="3">
    <source>
        <dbReference type="Proteomes" id="UP000178613"/>
    </source>
</evidence>
<dbReference type="GO" id="GO:0015074">
    <property type="term" value="P:DNA integration"/>
    <property type="evidence" value="ECO:0007669"/>
    <property type="project" value="InterPro"/>
</dbReference>
<dbReference type="SUPFAM" id="SSF46689">
    <property type="entry name" value="Homeodomain-like"/>
    <property type="match status" value="1"/>
</dbReference>
<sequence length="337" mass="39200">MTIYGSLLPGAAGIARSASLAELLTDRARHKVKVYDWWRAHGKNASLTARHFGIGRMTLYRWLQRFSKQGITGFNERSRRPKNLRIPTTPWDVVKRTVELRQQYPAWSKHKLRALLRRENITVSVSTVGRVLKRKGLIDKKKSAKRRKAALRPKARFPRGLRITQAGDMVQLDTKYIMLPGGRKYYQFTAIDVLIKRRVLRVYPSQSSRNGALFLKECLASFPFKLRAVQTDNGAPFLKEFEKLCQELNLPHYFTYPRSPKENTYVEISHGADEREFYQQGNAWSLLPVMQRKIREWEHVWNTVRPHEALGQLTPEEYLAKLQMSVLPTRDVIILQT</sequence>
<dbReference type="Gene3D" id="1.10.10.60">
    <property type="entry name" value="Homeodomain-like"/>
    <property type="match status" value="1"/>
</dbReference>
<dbReference type="EMBL" id="MHUB01000031">
    <property type="protein sequence ID" value="OHA70217.1"/>
    <property type="molecule type" value="Genomic_DNA"/>
</dbReference>
<evidence type="ECO:0000259" key="1">
    <source>
        <dbReference type="PROSITE" id="PS50994"/>
    </source>
</evidence>
<dbReference type="InterPro" id="IPR009057">
    <property type="entry name" value="Homeodomain-like_sf"/>
</dbReference>
<gene>
    <name evidence="2" type="ORF">A3D64_00895</name>
</gene>
<dbReference type="Proteomes" id="UP000178613">
    <property type="component" value="Unassembled WGS sequence"/>
</dbReference>
<proteinExistence type="predicted"/>
<feature type="domain" description="Integrase catalytic" evidence="1">
    <location>
        <begin position="149"/>
        <end position="323"/>
    </location>
</feature>
<dbReference type="SUPFAM" id="SSF53098">
    <property type="entry name" value="Ribonuclease H-like"/>
    <property type="match status" value="1"/>
</dbReference>
<dbReference type="GO" id="GO:0003676">
    <property type="term" value="F:nucleic acid binding"/>
    <property type="evidence" value="ECO:0007669"/>
    <property type="project" value="InterPro"/>
</dbReference>
<protein>
    <recommendedName>
        <fullName evidence="1">Integrase catalytic domain-containing protein</fullName>
    </recommendedName>
</protein>
<dbReference type="PANTHER" id="PTHR47515:SF2">
    <property type="entry name" value="INTEGRASE CORE DOMAIN PROTEIN"/>
    <property type="match status" value="1"/>
</dbReference>
<dbReference type="Pfam" id="PF13565">
    <property type="entry name" value="HTH_32"/>
    <property type="match status" value="1"/>
</dbReference>
<dbReference type="PROSITE" id="PS50994">
    <property type="entry name" value="INTEGRASE"/>
    <property type="match status" value="1"/>
</dbReference>
<reference evidence="2 3" key="1">
    <citation type="journal article" date="2016" name="Nat. Commun.">
        <title>Thousands of microbial genomes shed light on interconnected biogeochemical processes in an aquifer system.</title>
        <authorList>
            <person name="Anantharaman K."/>
            <person name="Brown C.T."/>
            <person name="Hug L.A."/>
            <person name="Sharon I."/>
            <person name="Castelle C.J."/>
            <person name="Probst A.J."/>
            <person name="Thomas B.C."/>
            <person name="Singh A."/>
            <person name="Wilkins M.J."/>
            <person name="Karaoz U."/>
            <person name="Brodie E.L."/>
            <person name="Williams K.H."/>
            <person name="Hubbard S.S."/>
            <person name="Banfield J.F."/>
        </authorList>
    </citation>
    <scope>NUCLEOTIDE SEQUENCE [LARGE SCALE GENOMIC DNA]</scope>
</reference>
<dbReference type="InterPro" id="IPR036397">
    <property type="entry name" value="RNaseH_sf"/>
</dbReference>
<dbReference type="Pfam" id="PF00665">
    <property type="entry name" value="rve"/>
    <property type="match status" value="1"/>
</dbReference>
<name>A0A1G2RBV9_9BACT</name>
<comment type="caution">
    <text evidence="2">The sequence shown here is derived from an EMBL/GenBank/DDBJ whole genome shotgun (WGS) entry which is preliminary data.</text>
</comment>